<dbReference type="GO" id="GO:0019888">
    <property type="term" value="F:protein phosphatase regulator activity"/>
    <property type="evidence" value="ECO:0007669"/>
    <property type="project" value="InterPro"/>
</dbReference>
<dbReference type="PRINTS" id="PR00600">
    <property type="entry name" value="PP2APR55"/>
</dbReference>
<evidence type="ECO:0000256" key="4">
    <source>
        <dbReference type="RuleBase" id="RU331113"/>
    </source>
</evidence>
<comment type="caution">
    <text evidence="6">The sequence shown here is derived from an EMBL/GenBank/DDBJ whole genome shotgun (WGS) entry which is preliminary data.</text>
</comment>
<comment type="similarity">
    <text evidence="1 4">Belongs to the phosphatase 2A regulatory subunit B family.</text>
</comment>
<keyword evidence="2 4" id="KW-0853">WD repeat</keyword>
<feature type="region of interest" description="Disordered" evidence="5">
    <location>
        <begin position="198"/>
        <end position="221"/>
    </location>
</feature>
<dbReference type="PIRSF" id="PIRSF037309">
    <property type="entry name" value="PP2A_PR55"/>
    <property type="match status" value="1"/>
</dbReference>
<dbReference type="GO" id="GO:0000159">
    <property type="term" value="C:protein phosphatase type 2A complex"/>
    <property type="evidence" value="ECO:0007669"/>
    <property type="project" value="UniProtKB-UniRule"/>
</dbReference>
<gene>
    <name evidence="6" type="ORF">DHA2_152319</name>
</gene>
<dbReference type="Proteomes" id="UP000018320">
    <property type="component" value="Unassembled WGS sequence"/>
</dbReference>
<keyword evidence="3 4" id="KW-0677">Repeat</keyword>
<evidence type="ECO:0000256" key="5">
    <source>
        <dbReference type="SAM" id="MobiDB-lite"/>
    </source>
</evidence>
<dbReference type="InterPro" id="IPR036322">
    <property type="entry name" value="WD40_repeat_dom_sf"/>
</dbReference>
<feature type="non-terminal residue" evidence="6">
    <location>
        <position position="1"/>
    </location>
</feature>
<evidence type="ECO:0000313" key="7">
    <source>
        <dbReference type="Proteomes" id="UP000018320"/>
    </source>
</evidence>
<evidence type="ECO:0000256" key="1">
    <source>
        <dbReference type="ARBA" id="ARBA00008259"/>
    </source>
</evidence>
<evidence type="ECO:0000313" key="6">
    <source>
        <dbReference type="EMBL" id="ESU38950.1"/>
    </source>
</evidence>
<feature type="compositionally biased region" description="Low complexity" evidence="5">
    <location>
        <begin position="206"/>
        <end position="216"/>
    </location>
</feature>
<dbReference type="VEuPathDB" id="GiardiaDB:GL50803_0032398"/>
<reference evidence="6 7" key="2">
    <citation type="journal article" date="2013" name="Genome Biol. Evol.">
        <title>Genome sequencing of Giardia lamblia genotypes A2 and B isolates (DH and GS) and comparative analysis with the genomes of genotypes A1 and E (WB and Pig).</title>
        <authorList>
            <person name="Adam R.D."/>
            <person name="Dahlstrom E.W."/>
            <person name="Martens C.A."/>
            <person name="Bruno D.P."/>
            <person name="Barbian K.D."/>
            <person name="Ricklefs S.M."/>
            <person name="Hernandez M.M."/>
            <person name="Narla N.P."/>
            <person name="Patel R.B."/>
            <person name="Porcella S.F."/>
            <person name="Nash T.E."/>
        </authorList>
    </citation>
    <scope>NUCLEOTIDE SEQUENCE [LARGE SCALE GENOMIC DNA]</scope>
    <source>
        <strain evidence="6 7">DH</strain>
    </source>
</reference>
<accession>V6TPK5</accession>
<organism evidence="6 7">
    <name type="scientific">Giardia intestinalis</name>
    <name type="common">Giardia lamblia</name>
    <dbReference type="NCBI Taxonomy" id="5741"/>
    <lineage>
        <taxon>Eukaryota</taxon>
        <taxon>Metamonada</taxon>
        <taxon>Diplomonadida</taxon>
        <taxon>Hexamitidae</taxon>
        <taxon>Giardiinae</taxon>
        <taxon>Giardia</taxon>
    </lineage>
</organism>
<dbReference type="InterPro" id="IPR001680">
    <property type="entry name" value="WD40_rpt"/>
</dbReference>
<dbReference type="InterPro" id="IPR015943">
    <property type="entry name" value="WD40/YVTN_repeat-like_dom_sf"/>
</dbReference>
<evidence type="ECO:0000256" key="2">
    <source>
        <dbReference type="ARBA" id="ARBA00022574"/>
    </source>
</evidence>
<dbReference type="AlphaFoldDB" id="V6TPK5"/>
<dbReference type="InterPro" id="IPR000009">
    <property type="entry name" value="PP2A_PR55"/>
</dbReference>
<dbReference type="Gene3D" id="2.130.10.10">
    <property type="entry name" value="YVTN repeat-like/Quinoprotein amine dehydrogenase"/>
    <property type="match status" value="2"/>
</dbReference>
<dbReference type="VEuPathDB" id="GiardiaDB:DHA2_152319"/>
<dbReference type="PANTHER" id="PTHR11871">
    <property type="entry name" value="PROTEIN PHOSPHATASE PP2A REGULATORY SUBUNIT B"/>
    <property type="match status" value="1"/>
</dbReference>
<dbReference type="VEuPathDB" id="GiardiaDB:GL50581_3934"/>
<name>V6TPK5_GIAIN</name>
<evidence type="ECO:0000256" key="3">
    <source>
        <dbReference type="ARBA" id="ARBA00022737"/>
    </source>
</evidence>
<dbReference type="EMBL" id="AHGT01000007">
    <property type="protein sequence ID" value="ESU38950.1"/>
    <property type="molecule type" value="Genomic_DNA"/>
</dbReference>
<proteinExistence type="inferred from homology"/>
<dbReference type="SMART" id="SM00320">
    <property type="entry name" value="WD40"/>
    <property type="match status" value="6"/>
</dbReference>
<feature type="region of interest" description="Disordered" evidence="5">
    <location>
        <begin position="230"/>
        <end position="249"/>
    </location>
</feature>
<reference evidence="7" key="1">
    <citation type="submission" date="2012-02" db="EMBL/GenBank/DDBJ databases">
        <title>Genome sequencing of Giardia lamblia Genotypes A2 and B isolates (DH and GS) and comparative analysis with the genomes of Genotypes A1 and E (WB and Pig).</title>
        <authorList>
            <person name="Adam R."/>
            <person name="Dahlstrom E."/>
            <person name="Martens C."/>
            <person name="Bruno D."/>
            <person name="Barbian K."/>
            <person name="Porcella S.F."/>
            <person name="Nash T."/>
        </authorList>
    </citation>
    <scope>NUCLEOTIDE SEQUENCE</scope>
    <source>
        <strain evidence="7">DH</strain>
    </source>
</reference>
<dbReference type="SUPFAM" id="SSF50978">
    <property type="entry name" value="WD40 repeat-like"/>
    <property type="match status" value="1"/>
</dbReference>
<protein>
    <recommendedName>
        <fullName evidence="4">Serine/threonine-protein phosphatase 2A 55 kDa regulatory subunit B</fullName>
    </recommendedName>
</protein>
<sequence>VAHSAVQYAFNHDAFKIITSSKMTHAPYLLDHLDYRYCQVFGDCCDPLSIPRTDYISSLAFSNSGDHIAVGDCGGRIVIFRCVNPGASPKRTRTGTLHPSIEYDFMLEFQSHVAEYDYMRSLDVQARITSINFLTPLSQHMYFLSANDKDIKLWRIRDTVGTASLGSDTYTWGSFNKDKDITSVDDLVFPTKVPKTHLAHPPTLAGGSPSSSVSESVPERPPARYIDRPVEEESVSRAPTKPIPGLETRTGAHADDLFLDRYPDNIAASPTEPVTSTVSIAVRKNFTHASNYHINSVCMGPGSEQFISSDDLTITQWWVEDNTVAHMLVDLRPHNLSDIVETICSADLDPTTSSLIAFGTNYGKVKLIDPRMNAICDTFRLVMAKPNPLQIESVKFISPTTVAARDLLDLCIYDIRNPGQPLSIYAINVNFPSELVQSLYCDPLTLYDSFNMAIDRKSQFIATGSYNSSIQIYNLHGTAMSFKVTRDAIKQKRPKVRYPGYSVAARPLLNNGCYDLNSFVPATNLNRILGVRHLAYHPCDNVLAVATIGHLFIYASVEDPDAGFRDFSEFCKECGVTTPAKSQVNLP</sequence>
<dbReference type="VEuPathDB" id="GiardiaDB:QR46_1812"/>